<organism evidence="9 10">
    <name type="scientific">Cellulophaga fucicola</name>
    <dbReference type="NCBI Taxonomy" id="76595"/>
    <lineage>
        <taxon>Bacteria</taxon>
        <taxon>Pseudomonadati</taxon>
        <taxon>Bacteroidota</taxon>
        <taxon>Flavobacteriia</taxon>
        <taxon>Flavobacteriales</taxon>
        <taxon>Flavobacteriaceae</taxon>
        <taxon>Cellulophaga</taxon>
    </lineage>
</organism>
<dbReference type="OrthoDB" id="9811721at2"/>
<feature type="transmembrane region" description="Helical" evidence="8">
    <location>
        <begin position="77"/>
        <end position="97"/>
    </location>
</feature>
<accession>A0A1K1LTF6</accession>
<keyword evidence="4" id="KW-1003">Cell membrane</keyword>
<evidence type="ECO:0000256" key="4">
    <source>
        <dbReference type="ARBA" id="ARBA00022475"/>
    </source>
</evidence>
<proteinExistence type="inferred from homology"/>
<evidence type="ECO:0000256" key="3">
    <source>
        <dbReference type="ARBA" id="ARBA00022448"/>
    </source>
</evidence>
<comment type="subcellular location">
    <subcellularLocation>
        <location evidence="1">Cell membrane</location>
        <topology evidence="1">Multi-pass membrane protein</topology>
    </subcellularLocation>
</comment>
<feature type="transmembrane region" description="Helical" evidence="8">
    <location>
        <begin position="27"/>
        <end position="49"/>
    </location>
</feature>
<evidence type="ECO:0000256" key="7">
    <source>
        <dbReference type="ARBA" id="ARBA00023136"/>
    </source>
</evidence>
<keyword evidence="5 8" id="KW-0812">Transmembrane</keyword>
<protein>
    <submittedName>
        <fullName evidence="9">Iron complex transport system permease protein</fullName>
    </submittedName>
</protein>
<evidence type="ECO:0000313" key="10">
    <source>
        <dbReference type="Proteomes" id="UP000183257"/>
    </source>
</evidence>
<comment type="similarity">
    <text evidence="2">Belongs to the binding-protein-dependent transport system permease family. FecCD subfamily.</text>
</comment>
<evidence type="ECO:0000256" key="6">
    <source>
        <dbReference type="ARBA" id="ARBA00022989"/>
    </source>
</evidence>
<feature type="transmembrane region" description="Helical" evidence="8">
    <location>
        <begin position="214"/>
        <end position="241"/>
    </location>
</feature>
<name>A0A1K1LTF6_9FLAO</name>
<gene>
    <name evidence="9" type="ORF">SAMN05660313_00057</name>
</gene>
<dbReference type="EMBL" id="FPIY01000001">
    <property type="protein sequence ID" value="SFW14164.1"/>
    <property type="molecule type" value="Genomic_DNA"/>
</dbReference>
<evidence type="ECO:0000256" key="1">
    <source>
        <dbReference type="ARBA" id="ARBA00004651"/>
    </source>
</evidence>
<feature type="transmembrane region" description="Helical" evidence="8">
    <location>
        <begin position="109"/>
        <end position="139"/>
    </location>
</feature>
<dbReference type="Pfam" id="PF01032">
    <property type="entry name" value="FecCD"/>
    <property type="match status" value="1"/>
</dbReference>
<dbReference type="GO" id="GO:0005886">
    <property type="term" value="C:plasma membrane"/>
    <property type="evidence" value="ECO:0007669"/>
    <property type="project" value="UniProtKB-SubCell"/>
</dbReference>
<sequence>MFCQTIRLPFLNHCNNVLTTKSYKLTFLLLLVLLVICFCISISFGSVSIPFSDTLSAIFGGDLQKESWGYIIRNYRIPKAITAILAGGGLALSGLLMQTLFRNPLAGPFVLGISSGASLGAAILIMGSSVLSGIITFGIVTNVTLAIASSAGSFLVLLAVMVVASKVKDTMALLIIGLMFGSITAAIVSVLSYFTDAEQLQQYIYWSFGSLGNLTWTQLGLLSAIIGLGVSLSIFAIKSLNAFLLGENYARSLGVNIKKQRFLIILATGLLAGSITAFAGPIAFIGLAVPHLTRQIFNTTNHKILIPAVLLYGAILMLLCDTIAQIPSSAYVLPINAITSIIGAPVVIWLLVRKKKMVF</sequence>
<dbReference type="InterPro" id="IPR000522">
    <property type="entry name" value="ABC_transptr_permease_BtuC"/>
</dbReference>
<dbReference type="GO" id="GO:0022857">
    <property type="term" value="F:transmembrane transporter activity"/>
    <property type="evidence" value="ECO:0007669"/>
    <property type="project" value="InterPro"/>
</dbReference>
<evidence type="ECO:0000256" key="8">
    <source>
        <dbReference type="SAM" id="Phobius"/>
    </source>
</evidence>
<dbReference type="STRING" id="76595.SAMN05660313_00057"/>
<dbReference type="PANTHER" id="PTHR30472">
    <property type="entry name" value="FERRIC ENTEROBACTIN TRANSPORT SYSTEM PERMEASE PROTEIN"/>
    <property type="match status" value="1"/>
</dbReference>
<feature type="transmembrane region" description="Helical" evidence="8">
    <location>
        <begin position="304"/>
        <end position="324"/>
    </location>
</feature>
<feature type="transmembrane region" description="Helical" evidence="8">
    <location>
        <begin position="171"/>
        <end position="194"/>
    </location>
</feature>
<evidence type="ECO:0000256" key="5">
    <source>
        <dbReference type="ARBA" id="ARBA00022692"/>
    </source>
</evidence>
<dbReference type="Gene3D" id="1.10.3470.10">
    <property type="entry name" value="ABC transporter involved in vitamin B12 uptake, BtuC"/>
    <property type="match status" value="1"/>
</dbReference>
<dbReference type="InterPro" id="IPR037294">
    <property type="entry name" value="ABC_BtuC-like"/>
</dbReference>
<dbReference type="PANTHER" id="PTHR30472:SF41">
    <property type="entry name" value="TRANSPORT SYSTEM PERMEASE PROTEIN"/>
    <property type="match status" value="1"/>
</dbReference>
<dbReference type="GO" id="GO:0033214">
    <property type="term" value="P:siderophore-iron import into cell"/>
    <property type="evidence" value="ECO:0007669"/>
    <property type="project" value="TreeGrafter"/>
</dbReference>
<evidence type="ECO:0000313" key="9">
    <source>
        <dbReference type="EMBL" id="SFW14164.1"/>
    </source>
</evidence>
<keyword evidence="6 8" id="KW-1133">Transmembrane helix</keyword>
<reference evidence="10" key="1">
    <citation type="submission" date="2016-11" db="EMBL/GenBank/DDBJ databases">
        <authorList>
            <person name="Varghese N."/>
            <person name="Submissions S."/>
        </authorList>
    </citation>
    <scope>NUCLEOTIDE SEQUENCE [LARGE SCALE GENOMIC DNA]</scope>
    <source>
        <strain evidence="10">DSM 24786</strain>
    </source>
</reference>
<feature type="transmembrane region" description="Helical" evidence="8">
    <location>
        <begin position="145"/>
        <end position="164"/>
    </location>
</feature>
<feature type="transmembrane region" description="Helical" evidence="8">
    <location>
        <begin position="262"/>
        <end position="284"/>
    </location>
</feature>
<keyword evidence="3" id="KW-0813">Transport</keyword>
<dbReference type="CDD" id="cd06550">
    <property type="entry name" value="TM_ABC_iron-siderophores_like"/>
    <property type="match status" value="1"/>
</dbReference>
<evidence type="ECO:0000256" key="2">
    <source>
        <dbReference type="ARBA" id="ARBA00007935"/>
    </source>
</evidence>
<dbReference type="SUPFAM" id="SSF81345">
    <property type="entry name" value="ABC transporter involved in vitamin B12 uptake, BtuC"/>
    <property type="match status" value="1"/>
</dbReference>
<keyword evidence="10" id="KW-1185">Reference proteome</keyword>
<feature type="transmembrane region" description="Helical" evidence="8">
    <location>
        <begin position="331"/>
        <end position="352"/>
    </location>
</feature>
<dbReference type="AlphaFoldDB" id="A0A1K1LTF6"/>
<dbReference type="FunFam" id="1.10.3470.10:FF:000001">
    <property type="entry name" value="Vitamin B12 ABC transporter permease BtuC"/>
    <property type="match status" value="1"/>
</dbReference>
<keyword evidence="7 8" id="KW-0472">Membrane</keyword>
<dbReference type="Proteomes" id="UP000183257">
    <property type="component" value="Unassembled WGS sequence"/>
</dbReference>